<evidence type="ECO:0000313" key="2">
    <source>
        <dbReference type="Proteomes" id="UP000193144"/>
    </source>
</evidence>
<name>A0A1Y1YYK4_9PLEO</name>
<reference evidence="1 2" key="1">
    <citation type="submission" date="2016-07" db="EMBL/GenBank/DDBJ databases">
        <title>Pervasive Adenine N6-methylation of Active Genes in Fungi.</title>
        <authorList>
            <consortium name="DOE Joint Genome Institute"/>
            <person name="Mondo S.J."/>
            <person name="Dannebaum R.O."/>
            <person name="Kuo R.C."/>
            <person name="Labutti K."/>
            <person name="Haridas S."/>
            <person name="Kuo A."/>
            <person name="Salamov A."/>
            <person name="Ahrendt S.R."/>
            <person name="Lipzen A."/>
            <person name="Sullivan W."/>
            <person name="Andreopoulos W.B."/>
            <person name="Clum A."/>
            <person name="Lindquist E."/>
            <person name="Daum C."/>
            <person name="Ramamoorthy G.K."/>
            <person name="Gryganskyi A."/>
            <person name="Culley D."/>
            <person name="Magnuson J.K."/>
            <person name="James T.Y."/>
            <person name="O'Malley M.A."/>
            <person name="Stajich J.E."/>
            <person name="Spatafora J.W."/>
            <person name="Visel A."/>
            <person name="Grigoriev I.V."/>
        </authorList>
    </citation>
    <scope>NUCLEOTIDE SEQUENCE [LARGE SCALE GENOMIC DNA]</scope>
    <source>
        <strain evidence="1 2">CBS 115471</strain>
    </source>
</reference>
<dbReference type="AlphaFoldDB" id="A0A1Y1YYK4"/>
<sequence length="131" mass="14160">MLDHFELRHTPPLILASIWTIGGLMSLTHGPEAAMLAFGLNPRIASSKDAAPVIKCEGSRITTIGLAMWGIYLGGHLEALDILISCIGWMAVVDGVVLSKDGVPGKARQRLLYQSVIAIWGLLRMTSGKYF</sequence>
<keyword evidence="2" id="KW-1185">Reference proteome</keyword>
<dbReference type="Proteomes" id="UP000193144">
    <property type="component" value="Unassembled WGS sequence"/>
</dbReference>
<protein>
    <submittedName>
        <fullName evidence="1">Uncharacterized protein</fullName>
    </submittedName>
</protein>
<dbReference type="OrthoDB" id="2989864at2759"/>
<evidence type="ECO:0000313" key="1">
    <source>
        <dbReference type="EMBL" id="ORY03128.1"/>
    </source>
</evidence>
<organism evidence="1 2">
    <name type="scientific">Clohesyomyces aquaticus</name>
    <dbReference type="NCBI Taxonomy" id="1231657"/>
    <lineage>
        <taxon>Eukaryota</taxon>
        <taxon>Fungi</taxon>
        <taxon>Dikarya</taxon>
        <taxon>Ascomycota</taxon>
        <taxon>Pezizomycotina</taxon>
        <taxon>Dothideomycetes</taxon>
        <taxon>Pleosporomycetidae</taxon>
        <taxon>Pleosporales</taxon>
        <taxon>Lindgomycetaceae</taxon>
        <taxon>Clohesyomyces</taxon>
    </lineage>
</organism>
<dbReference type="InterPro" id="IPR025363">
    <property type="entry name" value="DUF4267"/>
</dbReference>
<dbReference type="EMBL" id="MCFA01000150">
    <property type="protein sequence ID" value="ORY03128.1"/>
    <property type="molecule type" value="Genomic_DNA"/>
</dbReference>
<proteinExistence type="predicted"/>
<gene>
    <name evidence="1" type="ORF">BCR34DRAFT_573671</name>
</gene>
<dbReference type="Pfam" id="PF14087">
    <property type="entry name" value="DUF4267"/>
    <property type="match status" value="1"/>
</dbReference>
<comment type="caution">
    <text evidence="1">The sequence shown here is derived from an EMBL/GenBank/DDBJ whole genome shotgun (WGS) entry which is preliminary data.</text>
</comment>
<accession>A0A1Y1YYK4</accession>